<name>A0AAW0JX21_QUESU</name>
<sequence>MGSKTREYIVMLPFLAQGHLIPFLALARQIHQRTGFTITIANTPLNIKYLRSTIFSHDLHSNPSSDSNFIHLAELPFCSTQHGLPQTQRTQRTCHSKT</sequence>
<keyword evidence="2" id="KW-1185">Reference proteome</keyword>
<organism evidence="1 2">
    <name type="scientific">Quercus suber</name>
    <name type="common">Cork oak</name>
    <dbReference type="NCBI Taxonomy" id="58331"/>
    <lineage>
        <taxon>Eukaryota</taxon>
        <taxon>Viridiplantae</taxon>
        <taxon>Streptophyta</taxon>
        <taxon>Embryophyta</taxon>
        <taxon>Tracheophyta</taxon>
        <taxon>Spermatophyta</taxon>
        <taxon>Magnoliopsida</taxon>
        <taxon>eudicotyledons</taxon>
        <taxon>Gunneridae</taxon>
        <taxon>Pentapetalae</taxon>
        <taxon>rosids</taxon>
        <taxon>fabids</taxon>
        <taxon>Fagales</taxon>
        <taxon>Fagaceae</taxon>
        <taxon>Quercus</taxon>
    </lineage>
</organism>
<dbReference type="SUPFAM" id="SSF53756">
    <property type="entry name" value="UDP-Glycosyltransferase/glycogen phosphorylase"/>
    <property type="match status" value="1"/>
</dbReference>
<reference evidence="1 2" key="1">
    <citation type="journal article" date="2018" name="Sci. Data">
        <title>The draft genome sequence of cork oak.</title>
        <authorList>
            <person name="Ramos A.M."/>
            <person name="Usie A."/>
            <person name="Barbosa P."/>
            <person name="Barros P.M."/>
            <person name="Capote T."/>
            <person name="Chaves I."/>
            <person name="Simoes F."/>
            <person name="Abreu I."/>
            <person name="Carrasquinho I."/>
            <person name="Faro C."/>
            <person name="Guimaraes J.B."/>
            <person name="Mendonca D."/>
            <person name="Nobrega F."/>
            <person name="Rodrigues L."/>
            <person name="Saibo N.J.M."/>
            <person name="Varela M.C."/>
            <person name="Egas C."/>
            <person name="Matos J."/>
            <person name="Miguel C.M."/>
            <person name="Oliveira M.M."/>
            <person name="Ricardo C.P."/>
            <person name="Goncalves S."/>
        </authorList>
    </citation>
    <scope>NUCLEOTIDE SEQUENCE [LARGE SCALE GENOMIC DNA]</scope>
    <source>
        <strain evidence="2">cv. HL8</strain>
    </source>
</reference>
<dbReference type="Gene3D" id="3.40.50.2000">
    <property type="entry name" value="Glycogen Phosphorylase B"/>
    <property type="match status" value="1"/>
</dbReference>
<comment type="caution">
    <text evidence="1">The sequence shown here is derived from an EMBL/GenBank/DDBJ whole genome shotgun (WGS) entry which is preliminary data.</text>
</comment>
<dbReference type="AlphaFoldDB" id="A0AAW0JX21"/>
<evidence type="ECO:0000313" key="2">
    <source>
        <dbReference type="Proteomes" id="UP000237347"/>
    </source>
</evidence>
<dbReference type="Proteomes" id="UP000237347">
    <property type="component" value="Unassembled WGS sequence"/>
</dbReference>
<evidence type="ECO:0000313" key="1">
    <source>
        <dbReference type="EMBL" id="KAK7830821.1"/>
    </source>
</evidence>
<accession>A0AAW0JX21</accession>
<dbReference type="EMBL" id="PKMF04000454">
    <property type="protein sequence ID" value="KAK7830821.1"/>
    <property type="molecule type" value="Genomic_DNA"/>
</dbReference>
<protein>
    <submittedName>
        <fullName evidence="1">Crocetin glucosyltransferase 3</fullName>
    </submittedName>
</protein>
<gene>
    <name evidence="1" type="primary">GLT3</name>
    <name evidence="1" type="ORF">CFP56_027900</name>
</gene>
<proteinExistence type="predicted"/>